<proteinExistence type="predicted"/>
<dbReference type="WBParaSite" id="PDA_v2.g24202.t1">
    <property type="protein sequence ID" value="PDA_v2.g24202.t1"/>
    <property type="gene ID" value="PDA_v2.g24202"/>
</dbReference>
<sequence>MENEIVSLELVSIFEVGHDFPDIQKNLIFTTPNLIIFSSSIGVVVVINRVLTLSESAYLALQNIPTAETKSLYESFKGRFTTSKSKDLQPKKSNSNCISMNYLRENLGISKNVSVKHESL</sequence>
<keyword evidence="1" id="KW-1185">Reference proteome</keyword>
<protein>
    <submittedName>
        <fullName evidence="2">Uncharacterized protein</fullName>
    </submittedName>
</protein>
<reference evidence="2" key="1">
    <citation type="submission" date="2022-11" db="UniProtKB">
        <authorList>
            <consortium name="WormBaseParasite"/>
        </authorList>
    </citation>
    <scope>IDENTIFICATION</scope>
</reference>
<dbReference type="AlphaFoldDB" id="A0A914Q0I1"/>
<accession>A0A914Q0I1</accession>
<organism evidence="1 2">
    <name type="scientific">Panagrolaimus davidi</name>
    <dbReference type="NCBI Taxonomy" id="227884"/>
    <lineage>
        <taxon>Eukaryota</taxon>
        <taxon>Metazoa</taxon>
        <taxon>Ecdysozoa</taxon>
        <taxon>Nematoda</taxon>
        <taxon>Chromadorea</taxon>
        <taxon>Rhabditida</taxon>
        <taxon>Tylenchina</taxon>
        <taxon>Panagrolaimomorpha</taxon>
        <taxon>Panagrolaimoidea</taxon>
        <taxon>Panagrolaimidae</taxon>
        <taxon>Panagrolaimus</taxon>
    </lineage>
</organism>
<dbReference type="Proteomes" id="UP000887578">
    <property type="component" value="Unplaced"/>
</dbReference>
<name>A0A914Q0I1_9BILA</name>
<evidence type="ECO:0000313" key="2">
    <source>
        <dbReference type="WBParaSite" id="PDA_v2.g24202.t1"/>
    </source>
</evidence>
<evidence type="ECO:0000313" key="1">
    <source>
        <dbReference type="Proteomes" id="UP000887578"/>
    </source>
</evidence>